<comment type="caution">
    <text evidence="1">The sequence shown here is derived from an EMBL/GenBank/DDBJ whole genome shotgun (WGS) entry which is preliminary data.</text>
</comment>
<reference evidence="1 2" key="1">
    <citation type="submission" date="2020-07" db="EMBL/GenBank/DDBJ databases">
        <title>Comparative genomics of pyrophilous fungi reveals a link between fire events and developmental genes.</title>
        <authorList>
            <consortium name="DOE Joint Genome Institute"/>
            <person name="Steindorff A.S."/>
            <person name="Carver A."/>
            <person name="Calhoun S."/>
            <person name="Stillman K."/>
            <person name="Liu H."/>
            <person name="Lipzen A."/>
            <person name="Pangilinan J."/>
            <person name="Labutti K."/>
            <person name="Bruns T.D."/>
            <person name="Grigoriev I.V."/>
        </authorList>
    </citation>
    <scope>NUCLEOTIDE SEQUENCE [LARGE SCALE GENOMIC DNA]</scope>
    <source>
        <strain evidence="1 2">CBS 144469</strain>
    </source>
</reference>
<dbReference type="Proteomes" id="UP000521943">
    <property type="component" value="Unassembled WGS sequence"/>
</dbReference>
<name>A0A8H6HHR9_9AGAR</name>
<sequence>MALTEKPDPESLPANPFQAEDNAYNAYNDCLNLEQQQGWNVLAGDLGRDYSADIMQDIPPVIIARVLGHGLRLAPSEEGRQVLAREILDCNTDWELLAGLGHVYVYGMIRVFYNQKGPTPSISNFQSPGPALDDTAREASYLLERSDATPRELQQLTLIRDNCACVFTGDLDYDTLGQEAAEAVFALNLDQRLTLTHVAHIISQSLSSGIRGMSDTAQRKFAWASTAAVVLECFSGFSALAILGEANLQSPLNVMTASDAPHTLFDRLDLWLVPAKDERGAVIPDTYDVCHGASLSPQQLRMFHIKEQISFRTATADGTIIPPPHPDILALHATCAQVAHLSGAAAHMAELYHDRDPDRISVMTEPSAPTELVQKLKVLQLVPATV</sequence>
<gene>
    <name evidence="1" type="ORF">DFP72DRAFT_1149725</name>
</gene>
<proteinExistence type="predicted"/>
<dbReference type="OrthoDB" id="2104739at2759"/>
<keyword evidence="2" id="KW-1185">Reference proteome</keyword>
<dbReference type="AlphaFoldDB" id="A0A8H6HHR9"/>
<evidence type="ECO:0000313" key="1">
    <source>
        <dbReference type="EMBL" id="KAF6747279.1"/>
    </source>
</evidence>
<dbReference type="EMBL" id="JACGCI010000083">
    <property type="protein sequence ID" value="KAF6747279.1"/>
    <property type="molecule type" value="Genomic_DNA"/>
</dbReference>
<evidence type="ECO:0000313" key="2">
    <source>
        <dbReference type="Proteomes" id="UP000521943"/>
    </source>
</evidence>
<accession>A0A8H6HHR9</accession>
<organism evidence="1 2">
    <name type="scientific">Ephemerocybe angulata</name>
    <dbReference type="NCBI Taxonomy" id="980116"/>
    <lineage>
        <taxon>Eukaryota</taxon>
        <taxon>Fungi</taxon>
        <taxon>Dikarya</taxon>
        <taxon>Basidiomycota</taxon>
        <taxon>Agaricomycotina</taxon>
        <taxon>Agaricomycetes</taxon>
        <taxon>Agaricomycetidae</taxon>
        <taxon>Agaricales</taxon>
        <taxon>Agaricineae</taxon>
        <taxon>Psathyrellaceae</taxon>
        <taxon>Ephemerocybe</taxon>
    </lineage>
</organism>
<protein>
    <submittedName>
        <fullName evidence="1">Uncharacterized protein</fullName>
    </submittedName>
</protein>